<keyword evidence="2" id="KW-1185">Reference proteome</keyword>
<dbReference type="EMBL" id="BMAO01032425">
    <property type="protein sequence ID" value="GFQ82089.1"/>
    <property type="molecule type" value="Genomic_DNA"/>
</dbReference>
<comment type="caution">
    <text evidence="1">The sequence shown here is derived from an EMBL/GenBank/DDBJ whole genome shotgun (WGS) entry which is preliminary data.</text>
</comment>
<dbReference type="Proteomes" id="UP000887116">
    <property type="component" value="Unassembled WGS sequence"/>
</dbReference>
<evidence type="ECO:0000313" key="2">
    <source>
        <dbReference type="Proteomes" id="UP000887116"/>
    </source>
</evidence>
<dbReference type="AlphaFoldDB" id="A0A8X6H8Y0"/>
<dbReference type="GO" id="GO:0004386">
    <property type="term" value="F:helicase activity"/>
    <property type="evidence" value="ECO:0007669"/>
    <property type="project" value="UniProtKB-KW"/>
</dbReference>
<dbReference type="PANTHER" id="PTHR10492">
    <property type="match status" value="1"/>
</dbReference>
<accession>A0A8X6H8Y0</accession>
<gene>
    <name evidence="1" type="primary">ORF208272</name>
    <name evidence="1" type="ORF">TNCT_515221</name>
</gene>
<sequence>MVVHLAVSFENGQRVYFTSENVRARAMSPPPTTLTVFFTLCRNDNFVRILLYSEVPTYFTWNTSTRKFQRYKQGRAVQRHLNLYSTDALGRLYTVHPNNAECFYLRLLLIDVRGPTSFPELKTVNGHVCATFREACQKLNLLENDAHWDISLTNASNTAQPQQIRTLFSIILTTCFPANPKDLWGKYKDYMNEDILHRMCRINANPNIQFTSNIYSEALILIEDVCLTIANKSLTELGMIAPNRYSNDIFDRDM</sequence>
<dbReference type="OrthoDB" id="7789720at2759"/>
<proteinExistence type="predicted"/>
<evidence type="ECO:0000313" key="1">
    <source>
        <dbReference type="EMBL" id="GFQ82089.1"/>
    </source>
</evidence>
<name>A0A8X6H8Y0_TRICU</name>
<keyword evidence="1" id="KW-0378">Hydrolase</keyword>
<organism evidence="1 2">
    <name type="scientific">Trichonephila clavata</name>
    <name type="common">Joro spider</name>
    <name type="synonym">Nephila clavata</name>
    <dbReference type="NCBI Taxonomy" id="2740835"/>
    <lineage>
        <taxon>Eukaryota</taxon>
        <taxon>Metazoa</taxon>
        <taxon>Ecdysozoa</taxon>
        <taxon>Arthropoda</taxon>
        <taxon>Chelicerata</taxon>
        <taxon>Arachnida</taxon>
        <taxon>Araneae</taxon>
        <taxon>Araneomorphae</taxon>
        <taxon>Entelegynae</taxon>
        <taxon>Araneoidea</taxon>
        <taxon>Nephilidae</taxon>
        <taxon>Trichonephila</taxon>
    </lineage>
</organism>
<keyword evidence="1" id="KW-0347">Helicase</keyword>
<dbReference type="PANTHER" id="PTHR10492:SF57">
    <property type="entry name" value="ATP-DEPENDENT DNA HELICASE"/>
    <property type="match status" value="1"/>
</dbReference>
<keyword evidence="1" id="KW-0547">Nucleotide-binding</keyword>
<keyword evidence="1" id="KW-0067">ATP-binding</keyword>
<protein>
    <submittedName>
        <fullName evidence="1">ATP-dependent DNA helicase</fullName>
    </submittedName>
</protein>
<reference evidence="1" key="1">
    <citation type="submission" date="2020-07" db="EMBL/GenBank/DDBJ databases">
        <title>Multicomponent nature underlies the extraordinary mechanical properties of spider dragline silk.</title>
        <authorList>
            <person name="Kono N."/>
            <person name="Nakamura H."/>
            <person name="Mori M."/>
            <person name="Yoshida Y."/>
            <person name="Ohtoshi R."/>
            <person name="Malay A.D."/>
            <person name="Moran D.A.P."/>
            <person name="Tomita M."/>
            <person name="Numata K."/>
            <person name="Arakawa K."/>
        </authorList>
    </citation>
    <scope>NUCLEOTIDE SEQUENCE</scope>
</reference>